<dbReference type="PANTHER" id="PTHR33164:SF101">
    <property type="entry name" value="TRANSCRIPTIONAL REPRESSOR MPRA"/>
    <property type="match status" value="1"/>
</dbReference>
<dbReference type="PANTHER" id="PTHR33164">
    <property type="entry name" value="TRANSCRIPTIONAL REGULATOR, MARR FAMILY"/>
    <property type="match status" value="1"/>
</dbReference>
<dbReference type="EMBL" id="VIRS01000055">
    <property type="protein sequence ID" value="TQS39815.1"/>
    <property type="molecule type" value="Genomic_DNA"/>
</dbReference>
<dbReference type="FunCoup" id="A0A545AGM4">
    <property type="interactions" value="4"/>
</dbReference>
<dbReference type="InterPro" id="IPR036388">
    <property type="entry name" value="WH-like_DNA-bd_sf"/>
</dbReference>
<evidence type="ECO:0000313" key="3">
    <source>
        <dbReference type="Proteomes" id="UP000317982"/>
    </source>
</evidence>
<name>A0A545AGM4_9ACTN</name>
<dbReference type="InParanoid" id="A0A545AGM4"/>
<dbReference type="SUPFAM" id="SSF46785">
    <property type="entry name" value="Winged helix' DNA-binding domain"/>
    <property type="match status" value="1"/>
</dbReference>
<dbReference type="AlphaFoldDB" id="A0A545AGM4"/>
<keyword evidence="3" id="KW-1185">Reference proteome</keyword>
<dbReference type="GO" id="GO:0006950">
    <property type="term" value="P:response to stress"/>
    <property type="evidence" value="ECO:0007669"/>
    <property type="project" value="TreeGrafter"/>
</dbReference>
<dbReference type="Gene3D" id="1.10.10.10">
    <property type="entry name" value="Winged helix-like DNA-binding domain superfamily/Winged helix DNA-binding domain"/>
    <property type="match status" value="1"/>
</dbReference>
<dbReference type="Pfam" id="PF01047">
    <property type="entry name" value="MarR"/>
    <property type="match status" value="1"/>
</dbReference>
<dbReference type="RefSeq" id="WP_142709762.1">
    <property type="nucleotide sequence ID" value="NZ_VIRS01000055.1"/>
</dbReference>
<protein>
    <submittedName>
        <fullName evidence="2">MarR family transcriptional regulator</fullName>
    </submittedName>
</protein>
<organism evidence="2 3">
    <name type="scientific">Cryptosporangium phraense</name>
    <dbReference type="NCBI Taxonomy" id="2593070"/>
    <lineage>
        <taxon>Bacteria</taxon>
        <taxon>Bacillati</taxon>
        <taxon>Actinomycetota</taxon>
        <taxon>Actinomycetes</taxon>
        <taxon>Cryptosporangiales</taxon>
        <taxon>Cryptosporangiaceae</taxon>
        <taxon>Cryptosporangium</taxon>
    </lineage>
</organism>
<dbReference type="Proteomes" id="UP000317982">
    <property type="component" value="Unassembled WGS sequence"/>
</dbReference>
<reference evidence="2 3" key="1">
    <citation type="submission" date="2019-07" db="EMBL/GenBank/DDBJ databases">
        <title>Cryptosporangium phraense sp. nov., isolated from plant litter.</title>
        <authorList>
            <person name="Suriyachadkun C."/>
        </authorList>
    </citation>
    <scope>NUCLEOTIDE SEQUENCE [LARGE SCALE GENOMIC DNA]</scope>
    <source>
        <strain evidence="2 3">A-T 5661</strain>
    </source>
</reference>
<dbReference type="InterPro" id="IPR036390">
    <property type="entry name" value="WH_DNA-bd_sf"/>
</dbReference>
<evidence type="ECO:0000313" key="2">
    <source>
        <dbReference type="EMBL" id="TQS39815.1"/>
    </source>
</evidence>
<dbReference type="PRINTS" id="PR00598">
    <property type="entry name" value="HTHMARR"/>
</dbReference>
<dbReference type="InterPro" id="IPR000835">
    <property type="entry name" value="HTH_MarR-typ"/>
</dbReference>
<dbReference type="GO" id="GO:0003700">
    <property type="term" value="F:DNA-binding transcription factor activity"/>
    <property type="evidence" value="ECO:0007669"/>
    <property type="project" value="InterPro"/>
</dbReference>
<dbReference type="OrthoDB" id="3296622at2"/>
<proteinExistence type="predicted"/>
<dbReference type="PROSITE" id="PS50995">
    <property type="entry name" value="HTH_MARR_2"/>
    <property type="match status" value="1"/>
</dbReference>
<sequence length="185" mass="20917">MVAPSSLPFDPVEEAARKWSARWDDADAMAVATSIMRVQQLLLGRIETALRPLNLTFARYEALVLLCFSRNGSLPMSKMGQRLMVHPTSITNIVDRLQAQEFIRREPHPTDRRTTLVAITDSGREVTERATQALVAVRFALDSLEPDQMKSLYDLLRDVRLHAGDFPEDHGIRTWPNAFTETDSP</sequence>
<comment type="caution">
    <text evidence="2">The sequence shown here is derived from an EMBL/GenBank/DDBJ whole genome shotgun (WGS) entry which is preliminary data.</text>
</comment>
<gene>
    <name evidence="2" type="ORF">FL583_37980</name>
</gene>
<dbReference type="SMART" id="SM00347">
    <property type="entry name" value="HTH_MARR"/>
    <property type="match status" value="1"/>
</dbReference>
<accession>A0A545AGM4</accession>
<evidence type="ECO:0000259" key="1">
    <source>
        <dbReference type="PROSITE" id="PS50995"/>
    </source>
</evidence>
<dbReference type="InterPro" id="IPR039422">
    <property type="entry name" value="MarR/SlyA-like"/>
</dbReference>
<feature type="domain" description="HTH marR-type" evidence="1">
    <location>
        <begin position="28"/>
        <end position="161"/>
    </location>
</feature>